<dbReference type="GeneID" id="99751149"/>
<keyword evidence="1" id="KW-0175">Coiled coil</keyword>
<feature type="transmembrane region" description="Helical" evidence="2">
    <location>
        <begin position="49"/>
        <end position="67"/>
    </location>
</feature>
<keyword evidence="2" id="KW-0472">Membrane</keyword>
<name>A0A078S1E8_BACUN</name>
<dbReference type="InterPro" id="IPR036890">
    <property type="entry name" value="HATPase_C_sf"/>
</dbReference>
<evidence type="ECO:0000313" key="5">
    <source>
        <dbReference type="Proteomes" id="UP000028013"/>
    </source>
</evidence>
<comment type="caution">
    <text evidence="4">The sequence shown here is derived from an EMBL/GenBank/DDBJ whole genome shotgun (WGS) entry which is preliminary data.</text>
</comment>
<dbReference type="RefSeq" id="WP_005828900.1">
    <property type="nucleotide sequence ID" value="NZ_JNHN01000167.1"/>
</dbReference>
<dbReference type="SUPFAM" id="SSF55874">
    <property type="entry name" value="ATPase domain of HSP90 chaperone/DNA topoisomerase II/histidine kinase"/>
    <property type="match status" value="1"/>
</dbReference>
<dbReference type="PANTHER" id="PTHR34220:SF7">
    <property type="entry name" value="SENSOR HISTIDINE KINASE YPDA"/>
    <property type="match status" value="1"/>
</dbReference>
<dbReference type="InterPro" id="IPR010559">
    <property type="entry name" value="Sig_transdc_His_kin_internal"/>
</dbReference>
<feature type="domain" description="Signal transduction histidine kinase internal region" evidence="3">
    <location>
        <begin position="154"/>
        <end position="232"/>
    </location>
</feature>
<gene>
    <name evidence="4" type="ORF">M094_0341</name>
</gene>
<dbReference type="PANTHER" id="PTHR34220">
    <property type="entry name" value="SENSOR HISTIDINE KINASE YPDA"/>
    <property type="match status" value="1"/>
</dbReference>
<dbReference type="AlphaFoldDB" id="A0A078S1E8"/>
<feature type="transmembrane region" description="Helical" evidence="2">
    <location>
        <begin position="79"/>
        <end position="98"/>
    </location>
</feature>
<protein>
    <submittedName>
        <fullName evidence="4">Histidine kinase family protein</fullName>
    </submittedName>
</protein>
<feature type="coiled-coil region" evidence="1">
    <location>
        <begin position="125"/>
        <end position="162"/>
    </location>
</feature>
<reference evidence="4 5" key="1">
    <citation type="submission" date="2014-04" db="EMBL/GenBank/DDBJ databases">
        <authorList>
            <person name="Sears C."/>
            <person name="Carroll K."/>
            <person name="Sack B.R."/>
            <person name="Qadri F."/>
            <person name="Myers L.L."/>
            <person name="Chung G.-T."/>
            <person name="Escheverria P."/>
            <person name="Fraser C.M."/>
            <person name="Sadzewicz L."/>
            <person name="Shefchek K.A."/>
            <person name="Tallon L."/>
            <person name="Das S.P."/>
            <person name="Daugherty S."/>
            <person name="Mongodin E.F."/>
        </authorList>
    </citation>
    <scope>NUCLEOTIDE SEQUENCE [LARGE SCALE GENOMIC DNA]</scope>
    <source>
        <strain evidence="4 5">3978 T3 ii</strain>
    </source>
</reference>
<organism evidence="4 5">
    <name type="scientific">Bacteroides uniformis str. 3978 T3 ii</name>
    <dbReference type="NCBI Taxonomy" id="1339349"/>
    <lineage>
        <taxon>Bacteria</taxon>
        <taxon>Pseudomonadati</taxon>
        <taxon>Bacteroidota</taxon>
        <taxon>Bacteroidia</taxon>
        <taxon>Bacteroidales</taxon>
        <taxon>Bacteroidaceae</taxon>
        <taxon>Bacteroides</taxon>
    </lineage>
</organism>
<dbReference type="EMBL" id="JNHN01000167">
    <property type="protein sequence ID" value="KDS51685.1"/>
    <property type="molecule type" value="Genomic_DNA"/>
</dbReference>
<proteinExistence type="predicted"/>
<dbReference type="InterPro" id="IPR050640">
    <property type="entry name" value="Bact_2-comp_sensor_kinase"/>
</dbReference>
<dbReference type="GO" id="GO:0000155">
    <property type="term" value="F:phosphorelay sensor kinase activity"/>
    <property type="evidence" value="ECO:0007669"/>
    <property type="project" value="InterPro"/>
</dbReference>
<feature type="transmembrane region" description="Helical" evidence="2">
    <location>
        <begin position="110"/>
        <end position="128"/>
    </location>
</feature>
<evidence type="ECO:0000259" key="3">
    <source>
        <dbReference type="Pfam" id="PF06580"/>
    </source>
</evidence>
<sequence length="337" mass="40370">MGRLWNKWLVPALFAVILFLCIRVANDIPKHEYYWESNEWNFMLKDMLVVLFMSYPIFFLLKYWLRLCRKRKLVWWQEYGVVVLTVPVWCLLTMWVIRFLMGVSLDLYDVPVPAIVSMLLGGFFYIFLRNQMIQKENEAQRLQLEKIKNDQLQTELKFLKAQYHPHFLFNVLNTVYFQIDENNEAPRHTLEQLSDLLRYQLYNDGEKVQVRVEVEYLKQYISLCKLRATKRLQLQVHFDEMEAQVEIYPLLFVPLVENAFKYVGGNYFIAMDMCLKEGKLCFSIENSIPEPLVHQKGKHGIGIENLRRRLELLYPERHTLDINRGDTLFRVKLVIEL</sequence>
<dbReference type="PATRIC" id="fig|1339349.3.peg.1599"/>
<keyword evidence="2" id="KW-0812">Transmembrane</keyword>
<keyword evidence="4" id="KW-0418">Kinase</keyword>
<dbReference type="GO" id="GO:0016020">
    <property type="term" value="C:membrane"/>
    <property type="evidence" value="ECO:0007669"/>
    <property type="project" value="InterPro"/>
</dbReference>
<dbReference type="Pfam" id="PF06580">
    <property type="entry name" value="His_kinase"/>
    <property type="match status" value="1"/>
</dbReference>
<evidence type="ECO:0000313" key="4">
    <source>
        <dbReference type="EMBL" id="KDS51685.1"/>
    </source>
</evidence>
<accession>A0A078S1E8</accession>
<dbReference type="Proteomes" id="UP000028013">
    <property type="component" value="Unassembled WGS sequence"/>
</dbReference>
<keyword evidence="4" id="KW-0808">Transferase</keyword>
<evidence type="ECO:0000256" key="2">
    <source>
        <dbReference type="SAM" id="Phobius"/>
    </source>
</evidence>
<keyword evidence="2" id="KW-1133">Transmembrane helix</keyword>
<evidence type="ECO:0000256" key="1">
    <source>
        <dbReference type="SAM" id="Coils"/>
    </source>
</evidence>